<organism evidence="2 3">
    <name type="scientific">Weissella oryzae (strain DSM 25784 / JCM 18191 / LMG 30913 / SG25)</name>
    <dbReference type="NCBI Taxonomy" id="1329250"/>
    <lineage>
        <taxon>Bacteria</taxon>
        <taxon>Bacillati</taxon>
        <taxon>Bacillota</taxon>
        <taxon>Bacilli</taxon>
        <taxon>Lactobacillales</taxon>
        <taxon>Lactobacillaceae</taxon>
        <taxon>Weissella</taxon>
    </lineage>
</organism>
<dbReference type="AlphaFoldDB" id="A0A069CSQ6"/>
<keyword evidence="3" id="KW-1185">Reference proteome</keyword>
<dbReference type="InterPro" id="IPR016979">
    <property type="entry name" value="DUF2129"/>
</dbReference>
<evidence type="ECO:0008006" key="4">
    <source>
        <dbReference type="Google" id="ProtNLM"/>
    </source>
</evidence>
<keyword evidence="1" id="KW-0963">Cytoplasm</keyword>
<dbReference type="EMBL" id="DF820486">
    <property type="protein sequence ID" value="GAK30432.1"/>
    <property type="molecule type" value="Genomic_DNA"/>
</dbReference>
<proteinExistence type="predicted"/>
<dbReference type="eggNOG" id="COG4471">
    <property type="taxonomic scope" value="Bacteria"/>
</dbReference>
<evidence type="ECO:0000313" key="3">
    <source>
        <dbReference type="Proteomes" id="UP000030643"/>
    </source>
</evidence>
<accession>A0A069CSQ6</accession>
<gene>
    <name evidence="2" type="ORF">WOSG25_030280</name>
</gene>
<dbReference type="Pfam" id="PF09902">
    <property type="entry name" value="DUF2129"/>
    <property type="match status" value="1"/>
</dbReference>
<evidence type="ECO:0000313" key="2">
    <source>
        <dbReference type="EMBL" id="GAK30432.1"/>
    </source>
</evidence>
<evidence type="ECO:0000256" key="1">
    <source>
        <dbReference type="ARBA" id="ARBA00022490"/>
    </source>
</evidence>
<dbReference type="Proteomes" id="UP000030643">
    <property type="component" value="Unassembled WGS sequence"/>
</dbReference>
<dbReference type="RefSeq" id="WP_027698543.1">
    <property type="nucleotide sequence ID" value="NZ_DF820486.1"/>
</dbReference>
<protein>
    <recommendedName>
        <fullName evidence="4">DUF2129 domain-containing protein</fullName>
    </recommendedName>
</protein>
<reference evidence="3" key="1">
    <citation type="journal article" date="2014" name="Genome Announc.">
        <title>Draft genome sequence of Weissella oryzae SG25T, isolated from fermented rice grains.</title>
        <authorList>
            <person name="Tanizawa Y."/>
            <person name="Fujisawa T."/>
            <person name="Mochizuki T."/>
            <person name="Kaminuma E."/>
            <person name="Suzuki Y."/>
            <person name="Nakamura Y."/>
            <person name="Tohno M."/>
        </authorList>
    </citation>
    <scope>NUCLEOTIDE SEQUENCE [LARGE SCALE GENOMIC DNA]</scope>
    <source>
        <strain evidence="3">DSM 25784 / JCM 18191 / LMG 30913 / SG25</strain>
    </source>
</reference>
<dbReference type="OrthoDB" id="2990788at2"/>
<sequence>MDFELVARRSVVVYLKNMRQARQLRRFGVVEYISEKMKYAVIAMNDQDVAAKVPLIERLGFVREVKLSHWPEVDPTVGSNNQDSYELVVDPVELADEPVDEEEL</sequence>
<dbReference type="STRING" id="1329250.WOSG25_030280"/>
<name>A0A069CSQ6_WEIOS</name>